<protein>
    <submittedName>
        <fullName evidence="2 3">Uncharacterized protein</fullName>
    </submittedName>
</protein>
<dbReference type="EnsemblMetazoa" id="ASIC016140-RA">
    <property type="protein sequence ID" value="ASIC016140-PA"/>
    <property type="gene ID" value="ASIC016140"/>
</dbReference>
<evidence type="ECO:0000313" key="3">
    <source>
        <dbReference type="EnsemblMetazoa" id="ASIC016140-PA"/>
    </source>
</evidence>
<organism evidence="2">
    <name type="scientific">Anopheles sinensis</name>
    <name type="common">Mosquito</name>
    <dbReference type="NCBI Taxonomy" id="74873"/>
    <lineage>
        <taxon>Eukaryota</taxon>
        <taxon>Metazoa</taxon>
        <taxon>Ecdysozoa</taxon>
        <taxon>Arthropoda</taxon>
        <taxon>Hexapoda</taxon>
        <taxon>Insecta</taxon>
        <taxon>Pterygota</taxon>
        <taxon>Neoptera</taxon>
        <taxon>Endopterygota</taxon>
        <taxon>Diptera</taxon>
        <taxon>Nematocera</taxon>
        <taxon>Culicoidea</taxon>
        <taxon>Culicidae</taxon>
        <taxon>Anophelinae</taxon>
        <taxon>Anopheles</taxon>
    </lineage>
</organism>
<dbReference type="EMBL" id="KE525337">
    <property type="protein sequence ID" value="KFB47972.1"/>
    <property type="molecule type" value="Genomic_DNA"/>
</dbReference>
<dbReference type="AlphaFoldDB" id="A0A084WCM8"/>
<feature type="region of interest" description="Disordered" evidence="1">
    <location>
        <begin position="190"/>
        <end position="215"/>
    </location>
</feature>
<feature type="region of interest" description="Disordered" evidence="1">
    <location>
        <begin position="51"/>
        <end position="136"/>
    </location>
</feature>
<dbReference type="VEuPathDB" id="VectorBase:ASIC016140"/>
<reference evidence="2 4" key="1">
    <citation type="journal article" date="2014" name="BMC Genomics">
        <title>Genome sequence of Anopheles sinensis provides insight into genetics basis of mosquito competence for malaria parasites.</title>
        <authorList>
            <person name="Zhou D."/>
            <person name="Zhang D."/>
            <person name="Ding G."/>
            <person name="Shi L."/>
            <person name="Hou Q."/>
            <person name="Ye Y."/>
            <person name="Xu Y."/>
            <person name="Zhou H."/>
            <person name="Xiong C."/>
            <person name="Li S."/>
            <person name="Yu J."/>
            <person name="Hong S."/>
            <person name="Yu X."/>
            <person name="Zou P."/>
            <person name="Chen C."/>
            <person name="Chang X."/>
            <person name="Wang W."/>
            <person name="Lv Y."/>
            <person name="Sun Y."/>
            <person name="Ma L."/>
            <person name="Shen B."/>
            <person name="Zhu C."/>
        </authorList>
    </citation>
    <scope>NUCLEOTIDE SEQUENCE [LARGE SCALE GENOMIC DNA]</scope>
</reference>
<evidence type="ECO:0000256" key="1">
    <source>
        <dbReference type="SAM" id="MobiDB-lite"/>
    </source>
</evidence>
<gene>
    <name evidence="2" type="ORF">ZHAS_00016140</name>
</gene>
<dbReference type="EMBL" id="ATLV01022789">
    <property type="status" value="NOT_ANNOTATED_CDS"/>
    <property type="molecule type" value="Genomic_DNA"/>
</dbReference>
<evidence type="ECO:0000313" key="2">
    <source>
        <dbReference type="EMBL" id="KFB47972.1"/>
    </source>
</evidence>
<keyword evidence="4" id="KW-1185">Reference proteome</keyword>
<sequence>MELFTFVYAIDASDRSELAERTERFPRYPVSLEKGSGKCVKVVKIVKRSMGLFPDPPITPKLKKRLFGGGGSQRKSAAAAGGEAGAGGDASASARGGGDGGSVAGGSGGKGRGGKNEDRSGASGSLSKSSTPQQLSTSWEFIRQSGAARLCRQPFSLPVGIRQPHKEMTISHGFTCEVYVSPGAELFPPLRRPVPNGPPASLRASPLLEGTTRGG</sequence>
<name>A0A084WCM8_ANOSI</name>
<proteinExistence type="predicted"/>
<accession>A0A084WCM8</accession>
<evidence type="ECO:0000313" key="4">
    <source>
        <dbReference type="Proteomes" id="UP000030765"/>
    </source>
</evidence>
<feature type="compositionally biased region" description="Gly residues" evidence="1">
    <location>
        <begin position="95"/>
        <end position="111"/>
    </location>
</feature>
<dbReference type="Proteomes" id="UP000030765">
    <property type="component" value="Unassembled WGS sequence"/>
</dbReference>
<reference evidence="3" key="2">
    <citation type="submission" date="2020-05" db="UniProtKB">
        <authorList>
            <consortium name="EnsemblMetazoa"/>
        </authorList>
    </citation>
    <scope>IDENTIFICATION</scope>
</reference>
<feature type="compositionally biased region" description="Low complexity" evidence="1">
    <location>
        <begin position="121"/>
        <end position="130"/>
    </location>
</feature>